<dbReference type="InterPro" id="IPR002347">
    <property type="entry name" value="SDR_fam"/>
</dbReference>
<dbReference type="Proteomes" id="UP001209076">
    <property type="component" value="Unassembled WGS sequence"/>
</dbReference>
<gene>
    <name evidence="3" type="ORF">N7603_05345</name>
</gene>
<dbReference type="InterPro" id="IPR020904">
    <property type="entry name" value="Sc_DH/Rdtase_CS"/>
</dbReference>
<evidence type="ECO:0000259" key="2">
    <source>
        <dbReference type="SMART" id="SM00822"/>
    </source>
</evidence>
<comment type="caution">
    <text evidence="3">The sequence shown here is derived from an EMBL/GenBank/DDBJ whole genome shotgun (WGS) entry which is preliminary data.</text>
</comment>
<dbReference type="Gene3D" id="3.40.50.720">
    <property type="entry name" value="NAD(P)-binding Rossmann-like Domain"/>
    <property type="match status" value="1"/>
</dbReference>
<sequence>MKLQGQVAIITGGAKGIGMEIAKAFASEGAKVIAADMGEMTYECENVVYKKLNVTDSQGCKTFFDEVMAEFGHIDILVNNAGITKDAMTRKMTDEQWDAVINVNLKGVFNLTRHVRPQMENQGKGSIINISSVVGVFGNIGQANYAATKAGVIGLTMTWAKEFARKGANVRVNAIAPGYVMTDILKTVPQELLDGFAKLTMLGRLGQPEEIAKAALFLASDDSSYITGQTLNVNGGMRL</sequence>
<evidence type="ECO:0000313" key="4">
    <source>
        <dbReference type="Proteomes" id="UP001209076"/>
    </source>
</evidence>
<dbReference type="PANTHER" id="PTHR42879:SF2">
    <property type="entry name" value="3-OXOACYL-[ACYL-CARRIER-PROTEIN] REDUCTASE FABG"/>
    <property type="match status" value="1"/>
</dbReference>
<dbReference type="PANTHER" id="PTHR42879">
    <property type="entry name" value="3-OXOACYL-(ACYL-CARRIER-PROTEIN) REDUCTASE"/>
    <property type="match status" value="1"/>
</dbReference>
<organism evidence="3 4">
    <name type="scientific">Paracholeplasma vituli</name>
    <dbReference type="NCBI Taxonomy" id="69473"/>
    <lineage>
        <taxon>Bacteria</taxon>
        <taxon>Bacillati</taxon>
        <taxon>Mycoplasmatota</taxon>
        <taxon>Mollicutes</taxon>
        <taxon>Acholeplasmatales</taxon>
        <taxon>Acholeplasmataceae</taxon>
        <taxon>Paracholeplasma</taxon>
    </lineage>
</organism>
<dbReference type="InterPro" id="IPR057326">
    <property type="entry name" value="KR_dom"/>
</dbReference>
<name>A0ABT2PZA8_9MOLU</name>
<protein>
    <submittedName>
        <fullName evidence="3">Beta-ketoacyl-ACP reductase</fullName>
    </submittedName>
</protein>
<reference evidence="4" key="1">
    <citation type="submission" date="2023-07" db="EMBL/GenBank/DDBJ databases">
        <title>Novel Mycoplasma species identified in domestic and wild animals.</title>
        <authorList>
            <person name="Volokhov D.V."/>
            <person name="Furtak V.A."/>
            <person name="Zagorodnyaya T.A."/>
        </authorList>
    </citation>
    <scope>NUCLEOTIDE SEQUENCE [LARGE SCALE GENOMIC DNA]</scope>
    <source>
        <strain evidence="4">92-19</strain>
    </source>
</reference>
<dbReference type="PROSITE" id="PS00061">
    <property type="entry name" value="ADH_SHORT"/>
    <property type="match status" value="1"/>
</dbReference>
<dbReference type="InterPro" id="IPR036291">
    <property type="entry name" value="NAD(P)-bd_dom_sf"/>
</dbReference>
<feature type="domain" description="Ketoreductase" evidence="2">
    <location>
        <begin position="6"/>
        <end position="178"/>
    </location>
</feature>
<dbReference type="Pfam" id="PF13561">
    <property type="entry name" value="adh_short_C2"/>
    <property type="match status" value="1"/>
</dbReference>
<keyword evidence="4" id="KW-1185">Reference proteome</keyword>
<dbReference type="SMART" id="SM00822">
    <property type="entry name" value="PKS_KR"/>
    <property type="match status" value="1"/>
</dbReference>
<dbReference type="PRINTS" id="PR00081">
    <property type="entry name" value="GDHRDH"/>
</dbReference>
<dbReference type="NCBIfam" id="NF005559">
    <property type="entry name" value="PRK07231.1"/>
    <property type="match status" value="1"/>
</dbReference>
<dbReference type="NCBIfam" id="NF009466">
    <property type="entry name" value="PRK12826.1-2"/>
    <property type="match status" value="1"/>
</dbReference>
<dbReference type="InterPro" id="IPR050259">
    <property type="entry name" value="SDR"/>
</dbReference>
<comment type="similarity">
    <text evidence="1">Belongs to the short-chain dehydrogenases/reductases (SDR) family.</text>
</comment>
<dbReference type="PRINTS" id="PR00080">
    <property type="entry name" value="SDRFAMILY"/>
</dbReference>
<evidence type="ECO:0000313" key="3">
    <source>
        <dbReference type="EMBL" id="MCU0105077.1"/>
    </source>
</evidence>
<dbReference type="SUPFAM" id="SSF51735">
    <property type="entry name" value="NAD(P)-binding Rossmann-fold domains"/>
    <property type="match status" value="1"/>
</dbReference>
<accession>A0ABT2PZA8</accession>
<dbReference type="CDD" id="cd05333">
    <property type="entry name" value="BKR_SDR_c"/>
    <property type="match status" value="1"/>
</dbReference>
<evidence type="ECO:0000256" key="1">
    <source>
        <dbReference type="ARBA" id="ARBA00006484"/>
    </source>
</evidence>
<proteinExistence type="inferred from homology"/>
<dbReference type="EMBL" id="JAOEGN010000008">
    <property type="protein sequence ID" value="MCU0105077.1"/>
    <property type="molecule type" value="Genomic_DNA"/>
</dbReference>